<dbReference type="RefSeq" id="WP_007256744.1">
    <property type="nucleotide sequence ID" value="NZ_CH724109.1"/>
</dbReference>
<keyword evidence="1" id="KW-0472">Membrane</keyword>
<dbReference type="HOGENOM" id="CLU_2974903_0_0_5"/>
<organism evidence="2 3">
    <name type="scientific">Oceanicola granulosus (strain ATCC BAA-861 / DSM 15982 / KCTC 12143 / HTCC2516)</name>
    <dbReference type="NCBI Taxonomy" id="314256"/>
    <lineage>
        <taxon>Bacteria</taxon>
        <taxon>Pseudomonadati</taxon>
        <taxon>Pseudomonadota</taxon>
        <taxon>Alphaproteobacteria</taxon>
        <taxon>Rhodobacterales</taxon>
        <taxon>Roseobacteraceae</taxon>
        <taxon>Oceanicola</taxon>
    </lineage>
</organism>
<evidence type="ECO:0000313" key="3">
    <source>
        <dbReference type="Proteomes" id="UP000003635"/>
    </source>
</evidence>
<comment type="caution">
    <text evidence="2">The sequence shown here is derived from an EMBL/GenBank/DDBJ whole genome shotgun (WGS) entry which is preliminary data.</text>
</comment>
<feature type="transmembrane region" description="Helical" evidence="1">
    <location>
        <begin position="20"/>
        <end position="39"/>
    </location>
</feature>
<dbReference type="Proteomes" id="UP000003635">
    <property type="component" value="Unassembled WGS sequence"/>
</dbReference>
<evidence type="ECO:0000313" key="2">
    <source>
        <dbReference type="EMBL" id="EAR51479.1"/>
    </source>
</evidence>
<protein>
    <submittedName>
        <fullName evidence="2">Uncharacterized protein</fullName>
    </submittedName>
</protein>
<evidence type="ECO:0000256" key="1">
    <source>
        <dbReference type="SAM" id="Phobius"/>
    </source>
</evidence>
<accession>Q2CFK3</accession>
<name>Q2CFK3_OCEGH</name>
<dbReference type="EMBL" id="AAOT01000012">
    <property type="protein sequence ID" value="EAR51479.1"/>
    <property type="molecule type" value="Genomic_DNA"/>
</dbReference>
<keyword evidence="1" id="KW-0812">Transmembrane</keyword>
<gene>
    <name evidence="2" type="ORF">OG2516_17201</name>
</gene>
<sequence length="58" mass="6120">MAKLIERFWDDENGDPLVDWIVLAAGVVMLATAILGATLPASRTFADNDAAIMTEAGA</sequence>
<keyword evidence="1" id="KW-1133">Transmembrane helix</keyword>
<dbReference type="AlphaFoldDB" id="Q2CFK3"/>
<reference evidence="2 3" key="1">
    <citation type="journal article" date="2010" name="J. Bacteriol.">
        <title>Genome sequences of Oceanicola granulosus HTCC2516(T) and Oceanicola batsensis HTCC2597(TDelta).</title>
        <authorList>
            <person name="Thrash J.C."/>
            <person name="Cho J.C."/>
            <person name="Vergin K.L."/>
            <person name="Giovannoni S.J."/>
        </authorList>
    </citation>
    <scope>NUCLEOTIDE SEQUENCE [LARGE SCALE GENOMIC DNA]</scope>
    <source>
        <strain evidence="3">ATCC BAA-861 / DSM 15982 / KCTC 12143 / HTCC2516</strain>
    </source>
</reference>
<dbReference type="OrthoDB" id="5525128at2"/>
<keyword evidence="3" id="KW-1185">Reference proteome</keyword>
<proteinExistence type="predicted"/>